<evidence type="ECO:0000313" key="4">
    <source>
        <dbReference type="Proteomes" id="UP001190700"/>
    </source>
</evidence>
<evidence type="ECO:0000256" key="2">
    <source>
        <dbReference type="SAM" id="MobiDB-lite"/>
    </source>
</evidence>
<accession>A0AAE0L3P8</accession>
<name>A0AAE0L3P8_9CHLO</name>
<feature type="compositionally biased region" description="Polar residues" evidence="2">
    <location>
        <begin position="47"/>
        <end position="58"/>
    </location>
</feature>
<gene>
    <name evidence="3" type="ORF">CYMTET_20960</name>
</gene>
<protein>
    <submittedName>
        <fullName evidence="3">Uncharacterized protein</fullName>
    </submittedName>
</protein>
<feature type="compositionally biased region" description="Basic and acidic residues" evidence="2">
    <location>
        <begin position="410"/>
        <end position="425"/>
    </location>
</feature>
<feature type="coiled-coil region" evidence="1">
    <location>
        <begin position="893"/>
        <end position="968"/>
    </location>
</feature>
<organism evidence="3 4">
    <name type="scientific">Cymbomonas tetramitiformis</name>
    <dbReference type="NCBI Taxonomy" id="36881"/>
    <lineage>
        <taxon>Eukaryota</taxon>
        <taxon>Viridiplantae</taxon>
        <taxon>Chlorophyta</taxon>
        <taxon>Pyramimonadophyceae</taxon>
        <taxon>Pyramimonadales</taxon>
        <taxon>Pyramimonadaceae</taxon>
        <taxon>Cymbomonas</taxon>
    </lineage>
</organism>
<feature type="region of interest" description="Disordered" evidence="2">
    <location>
        <begin position="688"/>
        <end position="725"/>
    </location>
</feature>
<feature type="region of interest" description="Disordered" evidence="2">
    <location>
        <begin position="1"/>
        <end position="68"/>
    </location>
</feature>
<dbReference type="AlphaFoldDB" id="A0AAE0L3P8"/>
<feature type="region of interest" description="Disordered" evidence="2">
    <location>
        <begin position="392"/>
        <end position="425"/>
    </location>
</feature>
<sequence length="1101" mass="123423">MSSEHKHFGTNRRRLSEVPEEDADAADEFATPLAIPDASRMGAPPHASQQPSEGSTNPEILGDNEEEGELRARLQMVEAEIPKIEAQLAEATASFEAAGRSASNPSLVARELLQVEMVLRVEKRKVADLQQSQREAYELRSSLRALLNTGSSDQLDLEDGTEEVKSGQSSGQLRVAPSSDKQQDLESPGREDFPGFSPPAPVSLRRGRDEDDSPSAFSWSPRSAHGTASPTGSSSNRGRFSPKMDSPGGSPRISDQFTSSGAGGHNSQDEVESPMAAVSEPESPVTLSGTPYEDDPTLKELWQRMVEQVEKFQQQAMSSVEQARLLEHQVQLIQADLDASMAREVETQSQVYYKEGLTNAMQMEMNCLRDENAKLKHKLDKAEKDLAAAQIQNTKGQRQEPGSPVSVQENEERVRQDENAREERRMARMQTRVMELEEELRHAGSALECGAHEFKDKVMMLQQEKHQLEEESRNVRDANTQLQSQADQATAKATLLSEELEAVLAKVAEVEQSNEALEDETGDLTERVEELLETNSQLAHTVSRAQKENQLLAQGLKKEKMEVVARQEEVAEVRQAEERAARERDAWASAHQRLKEQGHEAEQDAAQLHDAMTAMEQKSIELQAAQEELVQAKQQIVELEQQIVLMSEELENLVTSKLREDAEEQNLVTKIREQEADLREAYQQLREEHSQLRQREQEARAAATEAETELAEAASQAEQATAEGSARIEELEHQIEAMAEEIERQTQKLVSTGKEMVEAERLAIQQHETCQVVAQQLQESESNRKRSQTMAEEMEIHIDHLTEELHKSSGQVVSAGVNIMEKEAEVEAAQKQVQIAGRRLENSERQRRRTMSVAFSHAAEQAEAKRGGSVSAAPPARGSESAGRASAGNPMQLQALIISNQVKDEQLKQLREQLAAKEAEAATEAVEQRAREEVEAAREEVGRARGEAEAAQQEVQALHGHLEQLHEHHRREMEAVREELRQLPLAADSRALRVHEQDHNSQLEVYRETGNGAMDDGEFRPYVDAEARCITKSIPLWEELGDVHNEHELQQLVEVRDERDMARALWDAHQDRQHAQNLMLDYQRIIDIYRTEMAHLADEGR</sequence>
<feature type="compositionally biased region" description="Polar residues" evidence="2">
    <location>
        <begin position="215"/>
        <end position="238"/>
    </location>
</feature>
<keyword evidence="4" id="KW-1185">Reference proteome</keyword>
<feature type="region of interest" description="Disordered" evidence="2">
    <location>
        <begin position="839"/>
        <end position="887"/>
    </location>
</feature>
<dbReference type="Proteomes" id="UP001190700">
    <property type="component" value="Unassembled WGS sequence"/>
</dbReference>
<reference evidence="3 4" key="1">
    <citation type="journal article" date="2015" name="Genome Biol. Evol.">
        <title>Comparative Genomics of a Bacterivorous Green Alga Reveals Evolutionary Causalities and Consequences of Phago-Mixotrophic Mode of Nutrition.</title>
        <authorList>
            <person name="Burns J.A."/>
            <person name="Paasch A."/>
            <person name="Narechania A."/>
            <person name="Kim E."/>
        </authorList>
    </citation>
    <scope>NUCLEOTIDE SEQUENCE [LARGE SCALE GENOMIC DNA]</scope>
    <source>
        <strain evidence="3 4">PLY_AMNH</strain>
    </source>
</reference>
<proteinExistence type="predicted"/>
<comment type="caution">
    <text evidence="3">The sequence shown here is derived from an EMBL/GenBank/DDBJ whole genome shotgun (WGS) entry which is preliminary data.</text>
</comment>
<dbReference type="EMBL" id="LGRX02010270">
    <property type="protein sequence ID" value="KAK3270649.1"/>
    <property type="molecule type" value="Genomic_DNA"/>
</dbReference>
<feature type="compositionally biased region" description="Acidic residues" evidence="2">
    <location>
        <begin position="18"/>
        <end position="27"/>
    </location>
</feature>
<feature type="compositionally biased region" description="Low complexity" evidence="2">
    <location>
        <begin position="700"/>
        <end position="723"/>
    </location>
</feature>
<feature type="region of interest" description="Disordered" evidence="2">
    <location>
        <begin position="148"/>
        <end position="296"/>
    </location>
</feature>
<feature type="compositionally biased region" description="Low complexity" evidence="2">
    <location>
        <begin position="876"/>
        <end position="887"/>
    </location>
</feature>
<feature type="compositionally biased region" description="Basic and acidic residues" evidence="2">
    <location>
        <begin position="688"/>
        <end position="699"/>
    </location>
</feature>
<keyword evidence="1" id="KW-0175">Coiled coil</keyword>
<evidence type="ECO:0000256" key="1">
    <source>
        <dbReference type="SAM" id="Coils"/>
    </source>
</evidence>
<evidence type="ECO:0000313" key="3">
    <source>
        <dbReference type="EMBL" id="KAK3270649.1"/>
    </source>
</evidence>
<feature type="compositionally biased region" description="Basic and acidic residues" evidence="2">
    <location>
        <begin position="181"/>
        <end position="193"/>
    </location>
</feature>